<dbReference type="GO" id="GO:0003824">
    <property type="term" value="F:catalytic activity"/>
    <property type="evidence" value="ECO:0007669"/>
    <property type="project" value="InterPro"/>
</dbReference>
<evidence type="ECO:0000256" key="3">
    <source>
        <dbReference type="ARBA" id="ARBA00023125"/>
    </source>
</evidence>
<dbReference type="InterPro" id="IPR012677">
    <property type="entry name" value="Nucleotide-bd_a/b_plait_sf"/>
</dbReference>
<dbReference type="CDD" id="cd16169">
    <property type="entry name" value="Tau138_eWH"/>
    <property type="match status" value="1"/>
</dbReference>
<comment type="subcellular location">
    <subcellularLocation>
        <location evidence="1">Nucleus</location>
    </subcellularLocation>
</comment>
<dbReference type="Gene3D" id="3.30.70.330">
    <property type="match status" value="2"/>
</dbReference>
<gene>
    <name evidence="10" type="ORF">D0Y65_052665</name>
</gene>
<name>A0A445FLY1_GLYSO</name>
<dbReference type="GO" id="GO:0006384">
    <property type="term" value="P:transcription initiation at RNA polymerase III promoter"/>
    <property type="evidence" value="ECO:0007669"/>
    <property type="project" value="InterPro"/>
</dbReference>
<keyword evidence="11" id="KW-1185">Reference proteome</keyword>
<dbReference type="GO" id="GO:0000127">
    <property type="term" value="C:transcription factor TFIIIC complex"/>
    <property type="evidence" value="ECO:0007669"/>
    <property type="project" value="InterPro"/>
</dbReference>
<dbReference type="InterPro" id="IPR035625">
    <property type="entry name" value="Tfc3-like_eWH"/>
</dbReference>
<organism evidence="10 11">
    <name type="scientific">Glycine soja</name>
    <name type="common">Wild soybean</name>
    <dbReference type="NCBI Taxonomy" id="3848"/>
    <lineage>
        <taxon>Eukaryota</taxon>
        <taxon>Viridiplantae</taxon>
        <taxon>Streptophyta</taxon>
        <taxon>Embryophyta</taxon>
        <taxon>Tracheophyta</taxon>
        <taxon>Spermatophyta</taxon>
        <taxon>Magnoliopsida</taxon>
        <taxon>eudicotyledons</taxon>
        <taxon>Gunneridae</taxon>
        <taxon>Pentapetalae</taxon>
        <taxon>rosids</taxon>
        <taxon>fabids</taxon>
        <taxon>Fabales</taxon>
        <taxon>Fabaceae</taxon>
        <taxon>Papilionoideae</taxon>
        <taxon>50 kb inversion clade</taxon>
        <taxon>NPAAA clade</taxon>
        <taxon>indigoferoid/millettioid clade</taxon>
        <taxon>Phaseoleae</taxon>
        <taxon>Glycine</taxon>
        <taxon>Glycine subgen. Soja</taxon>
    </lineage>
</organism>
<dbReference type="InterPro" id="IPR036388">
    <property type="entry name" value="WH-like_DNA-bd_sf"/>
</dbReference>
<dbReference type="Proteomes" id="UP000289340">
    <property type="component" value="Chromosome 19"/>
</dbReference>
<dbReference type="Pfam" id="PF03372">
    <property type="entry name" value="Exo_endo_phos"/>
    <property type="match status" value="1"/>
</dbReference>
<keyword evidence="3" id="KW-0238">DNA-binding</keyword>
<evidence type="ECO:0000256" key="2">
    <source>
        <dbReference type="ARBA" id="ARBA00022553"/>
    </source>
</evidence>
<evidence type="ECO:0000259" key="8">
    <source>
        <dbReference type="PROSITE" id="PS50102"/>
    </source>
</evidence>
<dbReference type="EMBL" id="QZWG01000019">
    <property type="protein sequence ID" value="RZB49868.1"/>
    <property type="molecule type" value="Genomic_DNA"/>
</dbReference>
<dbReference type="PANTHER" id="PTHR15180:SF1">
    <property type="entry name" value="GENERAL TRANSCRIPTION FACTOR 3C POLYPEPTIDE 1"/>
    <property type="match status" value="1"/>
</dbReference>
<keyword evidence="4" id="KW-0804">Transcription</keyword>
<evidence type="ECO:0000313" key="10">
    <source>
        <dbReference type="EMBL" id="RZB49868.1"/>
    </source>
</evidence>
<dbReference type="SUPFAM" id="SSF46785">
    <property type="entry name" value="Winged helix' DNA-binding domain"/>
    <property type="match status" value="1"/>
</dbReference>
<dbReference type="GO" id="GO:0003677">
    <property type="term" value="F:DNA binding"/>
    <property type="evidence" value="ECO:0007669"/>
    <property type="project" value="UniProtKB-KW"/>
</dbReference>
<sequence>MRERERATARVRERNTGWEREWARISDPTREKKELWHCFKKWGDVREFFIPNRRNYNGRRYGFVRFKGVNDTHSLAKQLDRIVIGGLKLHVNIPKYGREKMRSGFSEIQPRVHVATKQSIVDRAPQQSHTKPVSYAAALKSNIRPQGRRLISLNHNQGQESSKSSVVLDVSPEDYEWVKGAWVGRLKNLAMFDRVEEELLWEIGMDISPKYIGDDLVLLLGLTDAGADKLINGGNQRGAALFISLEKWNPTIRAGFRLTWVQVWGIPLQAWTEKHVRQIVAATGDMVDMDDDTEEKRRLDRARVLVKTPWNPPIKHTVEAHIGDEHFNVVIVEECGGGSNDHRGGRCNLDGSSEEISSDESLLGSSTPRSVDGDGVEAEEYLATVPANAFPSLAATSSGAGDATQQTHPLPDGQRHHFSTAGKRNISRSLNAPRGPTTSIAPYPMDICHTALSTKEGVKQAIGNATPAEILKFNHVNGKSGKGGICTMTETQRPADIEPCEGEASDDVAENHISLSPRARQRDYSLRQNRLHDTPLAIPTRQEREVHIENGFGPHKEIGPTIGTPTQPPQQLGLSPTSNKGSLQNTCKHLQDASQKETGHESQTRPTPQYDESERSKESQHLQQATNIWNLAQQIGVTGGDDQQLVIDKIKEMEERDETKKEVIDKVVCQSLWGEAEVCWEMQPATHTAGGILCLWSERTFKLHSRVVGNGYILLTGEYLKEAQTVNIVAVYSPCDIQNKRILWDQIKQLKNTQSGDLWCVMGDFNSIRDSSERFGICQREPKINSIQEFNEWIEDLEVVEAPWTGRSFTWFRPNGSSRSKLDRFLLSPEWLDTWPASFQSTLSRNFSDHCPIILRSTTIDWGPKPFRVLDCWLSDPSFKETVKNCWLSSQLPGWGGFVLKEKIKILKQKLKIWNKESYGDTLKKVIKIEEELNKLEEETTNRQLSVEEVSKRKQLQEALWVAAHAHESLLRQKARIRWIKLGDCNSRYFHLMMNANRRNNFVNGVIIGDSWVADPATVKEEIRSFFSQKFQEASNHNIRLDGVRFQSLSQQHNDMLTARFEEEEVKTAVWECGSDKCPGPDGLNFKFIKQFWQLMKPEILRFLDEFYVNGVIPKGCNASFITLIPKVADPQILNDYRPISLIGCIYKIVSKVLAYRMKRVMHLIIHETQSAFIEGRHLLHNALIANEWVQWIEGCLKSASISILVNGSPTEEFLPKRGLRQGDPLAPFLFNVVAEGLNGLIRRAEEENICKGFQVGTNNVNISILQAPKLVVDKLVRLQRRFLWGGGIDQNKIAWIRWDTVTSSKENGGLDIKDITNFNVALLGKWRWGLMQNKGELWARVVQSKYGGWQGMLAADRPGLESVWWRDLKKTLIHSPQGQIINSGMRWKVGCGDQTKFWEDKWVCGEMSLAEKFPRRYSISLQQQSFIQQMGSYTDNGWEWNFTWRRPCFDNEIDSAAVFLNKIQDMILPHQGPDVWEWTANSTGQYTANSAYKVLMEGAAAVTQEDCFAKLWSIKVPSKIAIFAWRLIRDRLPTRHKLQRRQVQDMYLAESKLSISQLGLQDMSNDCVDPHKIAIKSTTEKRTQRGAVSTSETDSIPNPYLLLCSRRTLLPPLISERMNLVVNAAVEEICGGIEDGLTLASLWAKLEDSPSLSSSNLCLNSTIKRAIWTNLLRIPTLRFEPQPSSSELEDAEKLNTKIFAQQSLTDNFVGLYDSQSLQDAQMRVLRLLANARANGVTQTQLAKQLHIDPNNFHYVLRSLECQGLIVKRSAIEKKKQISGHGESKNYPCVATHLVYLHRYAKQLDSHQRFEFEITKFNSPDDDDEDADGTTLQTDVHLKDYKPQMKAICEKLAEANDKVLLVSDIKKDLGYCGSRPKQRAWRQISQRLKAHGIVEQFDAKVNGKIEACLRLLDPITTESGNEDKKLNSGKTCQVIDQLVELPMEHQIYDIIDAAGSCGITLKEICERLGIELKKSHIRLVNLCYRFGMKVQEEQCLKSKAIRVWTSKNFNPEPEVGLICKLDENKTFNDVSDSSKIISEFETSTTSGKLDDPAKLEDRGVGAELSCVSPRNTESNFVGTSADLQDLVLDRRSTVSHCKLVSSSVEADNAPSGAFPSDMLKPFSTGSNQRYTSLSLSVDNTRRANRILERLKDERFILKSEINRCLIGFEKDKSTKVDRKTIDRILTKLQEQEKVKCITVHSPVISEYSRTKDCVVVVHPSMSLTPELFDEIQDRIRSFNCYIRSKSASHQKNDLLLPVMEGIQKNQSVIVPDGQASKAEAMRANGFVLAKMIRAKLLHSFIWDCLHRSTSHIDVLSSKKCAFEGTGTPHSSSKLFFLEATIKEMPIELFLKVVGSTKNYEEMIEKCKMDLRLSDLPPEEYKCLMDAQATGRLSLVIDILRRLKHARDQKLNWRNRNDITLYYFTRFPDDVSEKDLWTHFRRWGEVREVFIPKQRNRRGRRYGFVRFKGVFDKNRLEKQLDRIILGGLKMYVNLPRYGRANEKHNKLTADIGSQGQSHKEKGGTVAVRRSTLPNNASMRTYAEALATNTHKTGQMRHLNTKLEGHGGSHSSAILDIPEGEKRWYTDAWVGRLKKLNSLERLEDEITWMLGSDVTPKYLGDDMFILLGLSDSKAEEIIKEETDKGVSLFYSLQKWKPDMKPEARLIVAAVGDFVEIDDDVEEKRRLDRARVLVRTPWKPIIHHSVAVTIGEVTHSVQLVEEIVSSEGGFARHHRSDLESSELISSDDGDSDTLMSRWSSFSLGIPDGDDPGVATVRRTEMDPTGGQFVNDPPVIDQCGLPLSSRPESRATDEVRCHLPENAAGDVAAGCEEKERSFRQQPGMLVTKGAPLVRISQGRVACSSEEEKSPSFAQGQKETGIKCPNGSQHLLNSEDPLRHLDGLLSGPNTNLGPAGNTPVTVSQHTSTHMGLGSNPEGEVSKGLPDIYQQNLLGNESPWKVYIRGKGCRKKKAQNHSIDPPHAELSNMAESRTEELLKLQSFKESTVRQNILKDPGPREPETHPATTTSQDLSLQSNTAIQDEAIALWDVAKELGLTSETDQSKIIDKITAMEETKREQVDKDVCQALWGDIDMGWESQPATNTVGGLLCIWNEKSFKVERRVTGRGFILLEGVWHQDMQKTFILNVYAPCDAIGKRELWDAIRQLKNLQVAGMWCILGDFNNIRHPSERVSSSQREGDLNSISEFNEWVSDLAVDEVSCVGRKYTWIRPNGVAKSKLDRFFVSDEWMSKWPDSTQFNLDRDFSDHCPILLKSKITDWGPKPFRVLDCWLKNKQFQNLVREAWSNTHIRGWGGFSLKEKIKILKQQMKLWNKQHFGDTFVKVKQIQNELNNLEASSSDSYLSPKTAAFRKRLQEDLWTAAQAHESLLRQKARTKWIREGDCNSSYFHKLINYNRRTNVVNGVMIGGSWVEEPTTVKEAVRNFFESRFSEPDCDRLEINGANFRSIGQQQNTMLVASFQEEEIKSAVWQCGSDKSPGPDGLNFKFIKHFWELLKPDIIRFLDEFHVNGIFPKGGNASFIALIPKVKHPQALNDFRPISLIGCVYKIVAKILANRLKKVLPDVIDERQAAFLKGRHMLHGVLIANEVMEEAKRCKKPCLVFKVDYEKAYDSLSWKFLIYMMSRLGFCHKWIQWITGCLHSASISVLVNGSPTREFSPHRGLRQGDPLAPLLFNIAAEGLTGLMREAVARNHFKSFLVGKYKEPVSILQYADDTIFFGEATMENVRVIKSILRGFELASGLKINFAKSRFGTISVPDQWCREAAEFMNCSLLSLPFSYLGIPIGANPRRRETWDPIIRKCEAKLAKWKHKHISLGGRVTLINAILTALHIYFFSFFRVPNFVADKLVKIQRNFLWGGGLEQRRIAWVRWDTICLPRERGGLGVKDLRKFNIALLGKWRWELFHHNGQLWTRILNSKYGGWRNLDEGRNNSLHSHWWKDLRQLNQVEESIKIKEQIQWKVRCGDMTRFWEDKWLGGDRTLMEKFPTLYQVSNQQQQTIRHMGSHKEEGWEWNFNWRRNLFDSEASMAAEFIEATGPISVQQEGADSWIWKQHSSGIYLTNTAYKFLMEEIRGDPVDGSFVFLWKLKIPPKAKIFTWRLIKDRLPTKLNLRGRQVEITDPMCPLCNNSEEDAAHLFFNCSKVLPLWWESLSWVKSVGAFPKEPKDHFMQHTVPSATRSKDIRWSCWWVALTRTIWQHRNKLVFDNQIFNATKLMDEALLLLWSWLKAMEKDFDTHFNQWSSNLADAFIDGVKTPQTHMMELRPYIEEPISNDAASLNFISLDLRPRVRHDFILSNRDAVDEYWRTLENCYATADRKAASYAFPGSVVHELFRFRSWASTRLMTAEQRAELLKHVTKDNLSENISYRDCEKIAKDLNLTTEQVHSMYKSHRRFVYQFKDEEIEDNSPECKGNSSRRKRKKSTELRPAKHARIDDAVTDVVDMHVEGSQNLDVHSGECATHMQEFEESMPQDCIPLISQRVLTKMKPTRQRRFIWSDKTDRQLVIQYVKHRAVLGAKYHRIDWTSISDLPATPIACTRRMNLLNSNMRFRKAVNKLCNMLSERYAKQLEKSQHSSLNNDCKQFVRSQSCEGILNNSSPDAEIQITSLNKEAWDDFENKNIKMALDEILRCKMMAKLGASSQKGQLQYDGWSDANANADGFESQENEEITSAIPCDNIQSHGKPHTFSAQRSRRRRLDKNFTRFLNNMVNVYGQVNESLAISNVVELFKLVFLSTSTDPQAPKLLDDILRRYSQHDLFAAFNYLKEKKVMVGGTGNERFELSQQFLQSVSKSPFPFNTGKQAVKFSAWLEERGKDLTEVGTNLAEDLQCGDIFHLFALVSSGELSISPFLPDNGVGEAEDLRSAKRKSDTTESSYSDKAKKSKSFFGVEGEIISRREKGFPGIIISAHRTTISRADILNLFKDNDNYGQPFEGDFQLNIGQSSNYSLPDHILEITKSSDPVPLEENHSESPWEAMAGYARHLLSEYSNKKHAYAICAEVFRVVYAAIQKAGDQGLSMGEISQVINLPGAEVDVLIVDALQAFGQALKVNAYDTVRVVDVLYRHKYFLTPMSDFHLRVVQPSSTKNIEKSDHTCELYESEERDTTSVDTSRERNTAIDSVHKLTILNLPHGDVDPENQACDRNEGCKQNRLGLSRVNHKKETLEFSSGESCVPILPWVNGDGTINSIVYRGLRRRVLGIVMQNPGILEDDILHHMHVLNPQNCRTLLELMVLDKHLIVKKMLQNMLDGGPSLLPELIGSKSSQPKLICREHFFANPMSTSLL</sequence>
<dbReference type="SUPFAM" id="SSF54928">
    <property type="entry name" value="RNA-binding domain, RBD"/>
    <property type="match status" value="2"/>
</dbReference>
<dbReference type="Pfam" id="PF24101">
    <property type="entry name" value="WHD_GTF3C1"/>
    <property type="match status" value="1"/>
</dbReference>
<reference evidence="10 11" key="1">
    <citation type="submission" date="2018-09" db="EMBL/GenBank/DDBJ databases">
        <title>A high-quality reference genome of wild soybean provides a powerful tool to mine soybean genomes.</title>
        <authorList>
            <person name="Xie M."/>
            <person name="Chung C.Y.L."/>
            <person name="Li M.-W."/>
            <person name="Wong F.-L."/>
            <person name="Chan T.-F."/>
            <person name="Lam H.-M."/>
        </authorList>
    </citation>
    <scope>NUCLEOTIDE SEQUENCE [LARGE SCALE GENOMIC DNA]</scope>
    <source>
        <strain evidence="11">cv. W05</strain>
        <tissue evidence="10">Hypocotyl of etiolated seedlings</tissue>
    </source>
</reference>
<feature type="compositionally biased region" description="Low complexity" evidence="7">
    <location>
        <begin position="559"/>
        <end position="578"/>
    </location>
</feature>
<evidence type="ECO:0000256" key="4">
    <source>
        <dbReference type="ARBA" id="ARBA00023163"/>
    </source>
</evidence>
<dbReference type="InterPro" id="IPR000504">
    <property type="entry name" value="RRM_dom"/>
</dbReference>
<evidence type="ECO:0000313" key="11">
    <source>
        <dbReference type="Proteomes" id="UP000289340"/>
    </source>
</evidence>
<dbReference type="InterPro" id="IPR000477">
    <property type="entry name" value="RT_dom"/>
</dbReference>
<keyword evidence="5" id="KW-0539">Nucleus</keyword>
<dbReference type="PANTHER" id="PTHR15180">
    <property type="entry name" value="GENERAL TRANSCRIPTION FACTOR 3C POLYPEPTIDE 1"/>
    <property type="match status" value="1"/>
</dbReference>
<dbReference type="GO" id="GO:0003723">
    <property type="term" value="F:RNA binding"/>
    <property type="evidence" value="ECO:0007669"/>
    <property type="project" value="UniProtKB-UniRule"/>
</dbReference>
<keyword evidence="2" id="KW-0597">Phosphoprotein</keyword>
<dbReference type="SMART" id="SM00360">
    <property type="entry name" value="RRM"/>
    <property type="match status" value="2"/>
</dbReference>
<dbReference type="SUPFAM" id="SSF56219">
    <property type="entry name" value="DNase I-like"/>
    <property type="match status" value="2"/>
</dbReference>
<evidence type="ECO:0000256" key="7">
    <source>
        <dbReference type="SAM" id="MobiDB-lite"/>
    </source>
</evidence>
<proteinExistence type="predicted"/>
<dbReference type="InterPro" id="IPR044210">
    <property type="entry name" value="Tfc3-like"/>
</dbReference>
<keyword evidence="6" id="KW-0694">RNA-binding</keyword>
<dbReference type="Pfam" id="PF13966">
    <property type="entry name" value="zf-RVT"/>
    <property type="match status" value="2"/>
</dbReference>
<dbReference type="InterPro" id="IPR056428">
    <property type="entry name" value="WH_GTF3C1"/>
</dbReference>
<feature type="compositionally biased region" description="Polar residues" evidence="7">
    <location>
        <begin position="579"/>
        <end position="588"/>
    </location>
</feature>
<feature type="compositionally biased region" description="Polar residues" evidence="7">
    <location>
        <begin position="2902"/>
        <end position="2924"/>
    </location>
</feature>
<dbReference type="InterPro" id="IPR056467">
    <property type="entry name" value="eWH_GTF3C1"/>
</dbReference>
<feature type="domain" description="RRM" evidence="8">
    <location>
        <begin position="2419"/>
        <end position="2496"/>
    </location>
</feature>
<dbReference type="PROSITE" id="PS50878">
    <property type="entry name" value="RT_POL"/>
    <property type="match status" value="1"/>
</dbReference>
<dbReference type="Pfam" id="PF24658">
    <property type="entry name" value="DUF7647"/>
    <property type="match status" value="2"/>
</dbReference>
<feature type="region of interest" description="Disordered" evidence="7">
    <location>
        <begin position="340"/>
        <end position="373"/>
    </location>
</feature>
<dbReference type="Pfam" id="PF24655">
    <property type="entry name" value="DUF7645"/>
    <property type="match status" value="1"/>
</dbReference>
<feature type="compositionally biased region" description="Polar residues" evidence="7">
    <location>
        <begin position="394"/>
        <end position="408"/>
    </location>
</feature>
<evidence type="ECO:0000256" key="1">
    <source>
        <dbReference type="ARBA" id="ARBA00004123"/>
    </source>
</evidence>
<evidence type="ECO:0000256" key="6">
    <source>
        <dbReference type="PROSITE-ProRule" id="PRU00176"/>
    </source>
</evidence>
<protein>
    <submittedName>
        <fullName evidence="10">Transposon TX1 149 kDa protein isoform A</fullName>
    </submittedName>
</protein>
<dbReference type="Gene3D" id="3.60.10.10">
    <property type="entry name" value="Endonuclease/exonuclease/phosphatase"/>
    <property type="match status" value="2"/>
</dbReference>
<dbReference type="InterPro" id="IPR035979">
    <property type="entry name" value="RBD_domain_sf"/>
</dbReference>
<dbReference type="FunFam" id="1.10.10.10:FF:000665">
    <property type="entry name" value="Uncharacterized protein"/>
    <property type="match status" value="1"/>
</dbReference>
<evidence type="ECO:0000256" key="5">
    <source>
        <dbReference type="ARBA" id="ARBA00023242"/>
    </source>
</evidence>
<dbReference type="InterPro" id="IPR005135">
    <property type="entry name" value="Endo/exonuclease/phosphatase"/>
</dbReference>
<dbReference type="InterPro" id="IPR056062">
    <property type="entry name" value="DUF7645"/>
</dbReference>
<dbReference type="Pfam" id="PF00078">
    <property type="entry name" value="RVT_1"/>
    <property type="match status" value="1"/>
</dbReference>
<dbReference type="Gene3D" id="1.10.10.10">
    <property type="entry name" value="Winged helix-like DNA-binding domain superfamily/Winged helix DNA-binding domain"/>
    <property type="match status" value="1"/>
</dbReference>
<dbReference type="InterPro" id="IPR026960">
    <property type="entry name" value="RVT-Znf"/>
</dbReference>
<comment type="caution">
    <text evidence="10">The sequence shown here is derived from an EMBL/GenBank/DDBJ whole genome shotgun (WGS) entry which is preliminary data.</text>
</comment>
<dbReference type="Pfam" id="PF24538">
    <property type="entry name" value="DUF7599"/>
    <property type="match status" value="1"/>
</dbReference>
<feature type="region of interest" description="Disordered" evidence="7">
    <location>
        <begin position="4413"/>
        <end position="4437"/>
    </location>
</feature>
<dbReference type="InterPro" id="IPR007309">
    <property type="entry name" value="TFIIIC_Bblock-bd"/>
</dbReference>
<dbReference type="InterPro" id="IPR056063">
    <property type="entry name" value="DUF7646"/>
</dbReference>
<evidence type="ECO:0000259" key="9">
    <source>
        <dbReference type="PROSITE" id="PS50878"/>
    </source>
</evidence>
<dbReference type="Pfam" id="PF24657">
    <property type="entry name" value="DUF7646"/>
    <property type="match status" value="1"/>
</dbReference>
<feature type="compositionally biased region" description="Basic and acidic residues" evidence="7">
    <location>
        <begin position="589"/>
        <end position="603"/>
    </location>
</feature>
<feature type="domain" description="Reverse transcriptase" evidence="9">
    <location>
        <begin position="3517"/>
        <end position="3795"/>
    </location>
</feature>
<dbReference type="InterPro" id="IPR056020">
    <property type="entry name" value="DUF7599"/>
</dbReference>
<dbReference type="InterPro" id="IPR056064">
    <property type="entry name" value="DUF7647"/>
</dbReference>
<feature type="region of interest" description="Disordered" evidence="7">
    <location>
        <begin position="2859"/>
        <end position="2938"/>
    </location>
</feature>
<accession>A0A445FLY1</accession>
<feature type="region of interest" description="Disordered" evidence="7">
    <location>
        <begin position="3002"/>
        <end position="3027"/>
    </location>
</feature>
<dbReference type="InterPro" id="IPR036691">
    <property type="entry name" value="Endo/exonu/phosph_ase_sf"/>
</dbReference>
<dbReference type="PROSITE" id="PS50102">
    <property type="entry name" value="RRM"/>
    <property type="match status" value="1"/>
</dbReference>
<dbReference type="GO" id="GO:0042791">
    <property type="term" value="P:5S class rRNA transcription by RNA polymerase III"/>
    <property type="evidence" value="ECO:0007669"/>
    <property type="project" value="TreeGrafter"/>
</dbReference>
<dbReference type="GO" id="GO:0005634">
    <property type="term" value="C:nucleus"/>
    <property type="evidence" value="ECO:0007669"/>
    <property type="project" value="UniProtKB-SubCell"/>
</dbReference>
<dbReference type="InterPro" id="IPR036390">
    <property type="entry name" value="WH_DNA-bd_sf"/>
</dbReference>
<dbReference type="CDD" id="cd00590">
    <property type="entry name" value="RRM_SF"/>
    <property type="match status" value="2"/>
</dbReference>
<feature type="region of interest" description="Disordered" evidence="7">
    <location>
        <begin position="551"/>
        <end position="623"/>
    </location>
</feature>
<dbReference type="CDD" id="cd01650">
    <property type="entry name" value="RT_nLTR_like"/>
    <property type="match status" value="2"/>
</dbReference>
<feature type="region of interest" description="Disordered" evidence="7">
    <location>
        <begin position="394"/>
        <end position="419"/>
    </location>
</feature>
<dbReference type="Pfam" id="PF00076">
    <property type="entry name" value="RRM_1"/>
    <property type="match status" value="2"/>
</dbReference>
<dbReference type="Pfam" id="PF23704">
    <property type="entry name" value="WHD_GTF3C1_N"/>
    <property type="match status" value="1"/>
</dbReference>
<dbReference type="Pfam" id="PF04182">
    <property type="entry name" value="B-block_TFIIIC"/>
    <property type="match status" value="1"/>
</dbReference>